<dbReference type="EMBL" id="HBER01003717">
    <property type="protein sequence ID" value="CAD8526437.1"/>
    <property type="molecule type" value="Transcribed_RNA"/>
</dbReference>
<feature type="transmembrane region" description="Helical" evidence="1">
    <location>
        <begin position="43"/>
        <end position="68"/>
    </location>
</feature>
<accession>A0A7S0INA7</accession>
<proteinExistence type="predicted"/>
<feature type="transmembrane region" description="Helical" evidence="1">
    <location>
        <begin position="88"/>
        <end position="106"/>
    </location>
</feature>
<keyword evidence="1" id="KW-0472">Membrane</keyword>
<keyword evidence="1" id="KW-1133">Transmembrane helix</keyword>
<organism evidence="2">
    <name type="scientific">Calcidiscus leptoporus</name>
    <dbReference type="NCBI Taxonomy" id="127549"/>
    <lineage>
        <taxon>Eukaryota</taxon>
        <taxon>Haptista</taxon>
        <taxon>Haptophyta</taxon>
        <taxon>Prymnesiophyceae</taxon>
        <taxon>Coccolithales</taxon>
        <taxon>Calcidiscaceae</taxon>
        <taxon>Calcidiscus</taxon>
    </lineage>
</organism>
<name>A0A7S0INA7_9EUKA</name>
<gene>
    <name evidence="2" type="ORF">CLEP1334_LOCUS1898</name>
</gene>
<evidence type="ECO:0000256" key="1">
    <source>
        <dbReference type="SAM" id="Phobius"/>
    </source>
</evidence>
<evidence type="ECO:0000313" key="2">
    <source>
        <dbReference type="EMBL" id="CAD8526437.1"/>
    </source>
</evidence>
<dbReference type="AlphaFoldDB" id="A0A7S0INA7"/>
<sequence length="138" mass="15330">MLQKRDAEPYSSRLSLMYSLLVGDALINAFAQVDTSPPSQSDAAALLAIQAVIRLLMLLISCLVFTSASATRLSVETPTLDFLVQLKGLFGTHLFALIACLVLRIFRLMAASYPDDVRSIRFFHFINVIHDHTLRFAT</sequence>
<protein>
    <submittedName>
        <fullName evidence="2">Uncharacterized protein</fullName>
    </submittedName>
</protein>
<reference evidence="2" key="1">
    <citation type="submission" date="2021-01" db="EMBL/GenBank/DDBJ databases">
        <authorList>
            <person name="Corre E."/>
            <person name="Pelletier E."/>
            <person name="Niang G."/>
            <person name="Scheremetjew M."/>
            <person name="Finn R."/>
            <person name="Kale V."/>
            <person name="Holt S."/>
            <person name="Cochrane G."/>
            <person name="Meng A."/>
            <person name="Brown T."/>
            <person name="Cohen L."/>
        </authorList>
    </citation>
    <scope>NUCLEOTIDE SEQUENCE</scope>
    <source>
        <strain evidence="2">RCC1130</strain>
    </source>
</reference>
<keyword evidence="1" id="KW-0812">Transmembrane</keyword>